<evidence type="ECO:0000313" key="3">
    <source>
        <dbReference type="Proteomes" id="UP000233276"/>
    </source>
</evidence>
<sequence length="366" mass="37848">MRMQEEVVVVAPSNAAPTGRRRRRLALSIKNRRSTAIAIGAAALLLLISAAALVVPRFASPQALPDTAAIAGVGPISEAQQRFRDEFGRFAPSMSELETKGTLPFIPPPNLWFTTGASSDGESYFGAVRNSNDEFAVIIVTASTRDQGAGGSLNDAIDAAGWSADKLHAAGLDARILRTTEHGAKTVDGDRILTLTTSPENATSIASIVPVPRSGTGDTWQEAVTEAGGDPAGWRVDFTPDDTPRTIKASDGAVLTLARGSHGVDARIDPPTKSSRPSTRPETAASELGITSKLGALNGSFRCATAISANGVHSATLCEDSAGTVLIFATTGHAAVGSQGAFASIGADALWTSRTGVTLPTTDDLF</sequence>
<name>A0A2K9DUU3_9MICO</name>
<dbReference type="AlphaFoldDB" id="A0A2K9DUU3"/>
<dbReference type="EMBL" id="CP025299">
    <property type="protein sequence ID" value="AUG29524.1"/>
    <property type="molecule type" value="Genomic_DNA"/>
</dbReference>
<dbReference type="Proteomes" id="UP000233276">
    <property type="component" value="Chromosome"/>
</dbReference>
<evidence type="ECO:0000313" key="2">
    <source>
        <dbReference type="EMBL" id="AUG29524.1"/>
    </source>
</evidence>
<gene>
    <name evidence="2" type="ORF">CXR34_08745</name>
</gene>
<proteinExistence type="predicted"/>
<accession>A0A2K9DUU3</accession>
<evidence type="ECO:0000256" key="1">
    <source>
        <dbReference type="SAM" id="MobiDB-lite"/>
    </source>
</evidence>
<reference evidence="2 3" key="1">
    <citation type="submission" date="2017-12" db="EMBL/GenBank/DDBJ databases">
        <title>Isolation and characterization of estrogens degradatiion strain Microbacterium hominis SJTG1.</title>
        <authorList>
            <person name="Xiong W."/>
            <person name="Yin C."/>
            <person name="Zheng D."/>
            <person name="Liang R."/>
        </authorList>
    </citation>
    <scope>NUCLEOTIDE SEQUENCE [LARGE SCALE GENOMIC DNA]</scope>
    <source>
        <strain evidence="2 3">SJTG1</strain>
    </source>
</reference>
<feature type="region of interest" description="Disordered" evidence="1">
    <location>
        <begin position="260"/>
        <end position="284"/>
    </location>
</feature>
<dbReference type="KEGG" id="mhos:CXR34_08745"/>
<organism evidence="2 3">
    <name type="scientific">Microbacterium hominis</name>
    <dbReference type="NCBI Taxonomy" id="162426"/>
    <lineage>
        <taxon>Bacteria</taxon>
        <taxon>Bacillati</taxon>
        <taxon>Actinomycetota</taxon>
        <taxon>Actinomycetes</taxon>
        <taxon>Micrococcales</taxon>
        <taxon>Microbacteriaceae</taxon>
        <taxon>Microbacterium</taxon>
    </lineage>
</organism>
<feature type="compositionally biased region" description="Low complexity" evidence="1">
    <location>
        <begin position="271"/>
        <end position="281"/>
    </location>
</feature>
<protein>
    <submittedName>
        <fullName evidence="2">Uncharacterized protein</fullName>
    </submittedName>
</protein>